<comment type="caution">
    <text evidence="3">The sequence shown here is derived from an EMBL/GenBank/DDBJ whole genome shotgun (WGS) entry which is preliminary data.</text>
</comment>
<evidence type="ECO:0000313" key="4">
    <source>
        <dbReference type="Proteomes" id="UP001228581"/>
    </source>
</evidence>
<dbReference type="EMBL" id="JASJOT010000016">
    <property type="protein sequence ID" value="MDJ1495686.1"/>
    <property type="molecule type" value="Genomic_DNA"/>
</dbReference>
<feature type="transmembrane region" description="Helical" evidence="1">
    <location>
        <begin position="313"/>
        <end position="334"/>
    </location>
</feature>
<dbReference type="InterPro" id="IPR002656">
    <property type="entry name" value="Acyl_transf_3_dom"/>
</dbReference>
<dbReference type="RefSeq" id="WP_313999927.1">
    <property type="nucleotide sequence ID" value="NZ_JASJOT010000016.1"/>
</dbReference>
<organism evidence="3 4">
    <name type="scientific">Xanthocytophaga flava</name>
    <dbReference type="NCBI Taxonomy" id="3048013"/>
    <lineage>
        <taxon>Bacteria</taxon>
        <taxon>Pseudomonadati</taxon>
        <taxon>Bacteroidota</taxon>
        <taxon>Cytophagia</taxon>
        <taxon>Cytophagales</taxon>
        <taxon>Rhodocytophagaceae</taxon>
        <taxon>Xanthocytophaga</taxon>
    </lineage>
</organism>
<dbReference type="PANTHER" id="PTHR23028:SF131">
    <property type="entry name" value="BLR2367 PROTEIN"/>
    <property type="match status" value="1"/>
</dbReference>
<dbReference type="EC" id="2.3.-.-" evidence="3"/>
<feature type="domain" description="Acyltransferase 3" evidence="2">
    <location>
        <begin position="13"/>
        <end position="331"/>
    </location>
</feature>
<dbReference type="PANTHER" id="PTHR23028">
    <property type="entry name" value="ACETYLTRANSFERASE"/>
    <property type="match status" value="1"/>
</dbReference>
<evidence type="ECO:0000256" key="1">
    <source>
        <dbReference type="SAM" id="Phobius"/>
    </source>
</evidence>
<dbReference type="InterPro" id="IPR050879">
    <property type="entry name" value="Acyltransferase_3"/>
</dbReference>
<keyword evidence="3" id="KW-0012">Acyltransferase</keyword>
<feature type="transmembrane region" description="Helical" evidence="1">
    <location>
        <begin position="275"/>
        <end position="301"/>
    </location>
</feature>
<keyword evidence="3" id="KW-0808">Transferase</keyword>
<dbReference type="GO" id="GO:0016746">
    <property type="term" value="F:acyltransferase activity"/>
    <property type="evidence" value="ECO:0007669"/>
    <property type="project" value="UniProtKB-KW"/>
</dbReference>
<reference evidence="3 4" key="1">
    <citation type="submission" date="2023-05" db="EMBL/GenBank/DDBJ databases">
        <authorList>
            <person name="Zhang X."/>
        </authorList>
    </citation>
    <scope>NUCLEOTIDE SEQUENCE [LARGE SCALE GENOMIC DNA]</scope>
    <source>
        <strain evidence="3 4">DM2B3-1</strain>
    </source>
</reference>
<feature type="transmembrane region" description="Helical" evidence="1">
    <location>
        <begin position="48"/>
        <end position="66"/>
    </location>
</feature>
<feature type="transmembrane region" description="Helical" evidence="1">
    <location>
        <begin position="12"/>
        <end position="28"/>
    </location>
</feature>
<keyword evidence="1" id="KW-0812">Transmembrane</keyword>
<proteinExistence type="predicted"/>
<feature type="transmembrane region" description="Helical" evidence="1">
    <location>
        <begin position="182"/>
        <end position="205"/>
    </location>
</feature>
<evidence type="ECO:0000313" key="3">
    <source>
        <dbReference type="EMBL" id="MDJ1495686.1"/>
    </source>
</evidence>
<name>A0ABT7CPQ5_9BACT</name>
<keyword evidence="1" id="KW-0472">Membrane</keyword>
<gene>
    <name evidence="3" type="ORF">QNI19_22310</name>
</gene>
<dbReference type="Proteomes" id="UP001228581">
    <property type="component" value="Unassembled WGS sequence"/>
</dbReference>
<feature type="transmembrane region" description="Helical" evidence="1">
    <location>
        <begin position="217"/>
        <end position="238"/>
    </location>
</feature>
<feature type="transmembrane region" description="Helical" evidence="1">
    <location>
        <begin position="87"/>
        <end position="104"/>
    </location>
</feature>
<feature type="transmembrane region" description="Helical" evidence="1">
    <location>
        <begin position="250"/>
        <end position="268"/>
    </location>
</feature>
<protein>
    <submittedName>
        <fullName evidence="3">Acyltransferase</fullName>
        <ecNumber evidence="3">2.3.-.-</ecNumber>
    </submittedName>
</protein>
<accession>A0ABT7CPQ5</accession>
<evidence type="ECO:0000259" key="2">
    <source>
        <dbReference type="Pfam" id="PF01757"/>
    </source>
</evidence>
<feature type="transmembrane region" description="Helical" evidence="1">
    <location>
        <begin position="158"/>
        <end position="176"/>
    </location>
</feature>
<keyword evidence="4" id="KW-1185">Reference proteome</keyword>
<feature type="transmembrane region" description="Helical" evidence="1">
    <location>
        <begin position="130"/>
        <end position="151"/>
    </location>
</feature>
<dbReference type="Pfam" id="PF01757">
    <property type="entry name" value="Acyl_transf_3"/>
    <property type="match status" value="1"/>
</dbReference>
<keyword evidence="1" id="KW-1133">Transmembrane helix</keyword>
<sequence length="357" mass="40318">MSLKVKTSKIDPLQALRAFAAIAVMFYHGTEMINAQLGYLFLNNAFKAGFSGVDVFFVLSGFIILYTSRNKGFGVGEFLKKRFIRIYPIYWVVTILLLLAYFAAPSADQVHKEDPLVIIGSFLLFPQEKYVLGVAWTLSYEIIFYLVFALTYLKSPKLLLYTFLGWISIILITTLFHIQTGIFAIDAFLNPVIINFAFGCLVAHLYTKYPDFQFWRLSLFAGAILFIVASVVYCQAVLQDPTAFTAPISRVYLFGIPATLLIFGSLYLKTVVPRVLVYLGDASYSLYLIHGTVLSILIKLVVKFHLNEVMNNLAGAILLFTLTVILSCLFYSFVEKRLLTILNQFFFKSQKTKASVV</sequence>